<dbReference type="EMBL" id="JAQSIO010000016">
    <property type="protein sequence ID" value="MDD0817223.1"/>
    <property type="molecule type" value="Genomic_DNA"/>
</dbReference>
<gene>
    <name evidence="2" type="ORF">PSQ39_21490</name>
</gene>
<protein>
    <recommendedName>
        <fullName evidence="1">GIY-YIG domain-containing protein</fullName>
    </recommendedName>
</protein>
<dbReference type="InterPro" id="IPR035901">
    <property type="entry name" value="GIY-YIG_endonuc_sf"/>
</dbReference>
<name>A0ABT5MKW8_9BURK</name>
<dbReference type="PROSITE" id="PS50164">
    <property type="entry name" value="GIY_YIG"/>
    <property type="match status" value="1"/>
</dbReference>
<proteinExistence type="predicted"/>
<evidence type="ECO:0000313" key="3">
    <source>
        <dbReference type="Proteomes" id="UP001528672"/>
    </source>
</evidence>
<comment type="caution">
    <text evidence="2">The sequence shown here is derived from an EMBL/GenBank/DDBJ whole genome shotgun (WGS) entry which is preliminary data.</text>
</comment>
<feature type="domain" description="GIY-YIG" evidence="1">
    <location>
        <begin position="29"/>
        <end position="105"/>
    </location>
</feature>
<dbReference type="SMART" id="SM00465">
    <property type="entry name" value="GIYc"/>
    <property type="match status" value="1"/>
</dbReference>
<accession>A0ABT5MKW8</accession>
<dbReference type="Gene3D" id="3.40.1440.10">
    <property type="entry name" value="GIY-YIG endonuclease"/>
    <property type="match status" value="1"/>
</dbReference>
<keyword evidence="3" id="KW-1185">Reference proteome</keyword>
<dbReference type="InterPro" id="IPR000305">
    <property type="entry name" value="GIY-YIG_endonuc"/>
</dbReference>
<evidence type="ECO:0000313" key="2">
    <source>
        <dbReference type="EMBL" id="MDD0817223.1"/>
    </source>
</evidence>
<organism evidence="2 3">
    <name type="scientific">Curvibacter microcysteis</name>
    <dbReference type="NCBI Taxonomy" id="3026419"/>
    <lineage>
        <taxon>Bacteria</taxon>
        <taxon>Pseudomonadati</taxon>
        <taxon>Pseudomonadota</taxon>
        <taxon>Betaproteobacteria</taxon>
        <taxon>Burkholderiales</taxon>
        <taxon>Comamonadaceae</taxon>
        <taxon>Curvibacter</taxon>
    </lineage>
</organism>
<dbReference type="Proteomes" id="UP001528672">
    <property type="component" value="Unassembled WGS sequence"/>
</dbReference>
<sequence length="162" mass="17937">MNSCLVATNQGTEHLFECHPVNQQINWNDVPGVYMFAKRNADGSMHHLYIGQADSFKSRFSNHERWEEAELLGADHRLALIVRDASARDKLEKALIDTYDPMLNVHHRPKPGFQQKVGLGSIPSADLGFGFRPGLGQIDGASQGFGFRPGLGLIDGVRRGLL</sequence>
<dbReference type="SUPFAM" id="SSF82771">
    <property type="entry name" value="GIY-YIG endonuclease"/>
    <property type="match status" value="1"/>
</dbReference>
<evidence type="ECO:0000259" key="1">
    <source>
        <dbReference type="PROSITE" id="PS50164"/>
    </source>
</evidence>
<dbReference type="RefSeq" id="WP_273929692.1">
    <property type="nucleotide sequence ID" value="NZ_JAQSIO010000016.1"/>
</dbReference>
<reference evidence="2 3" key="1">
    <citation type="submission" date="2023-02" db="EMBL/GenBank/DDBJ databases">
        <title>Bacterial whole genome sequence for Curvibacter sp. HBC28.</title>
        <authorList>
            <person name="Le V."/>
            <person name="Ko S.-R."/>
            <person name="Ahn C.-Y."/>
            <person name="Oh H.-M."/>
        </authorList>
    </citation>
    <scope>NUCLEOTIDE SEQUENCE [LARGE SCALE GENOMIC DNA]</scope>
    <source>
        <strain evidence="2 3">HBC28</strain>
    </source>
</reference>